<feature type="non-terminal residue" evidence="2">
    <location>
        <position position="61"/>
    </location>
</feature>
<dbReference type="OrthoDB" id="2442435at2759"/>
<organism evidence="2 3">
    <name type="scientific">Ambispora gerdemannii</name>
    <dbReference type="NCBI Taxonomy" id="144530"/>
    <lineage>
        <taxon>Eukaryota</taxon>
        <taxon>Fungi</taxon>
        <taxon>Fungi incertae sedis</taxon>
        <taxon>Mucoromycota</taxon>
        <taxon>Glomeromycotina</taxon>
        <taxon>Glomeromycetes</taxon>
        <taxon>Archaeosporales</taxon>
        <taxon>Ambisporaceae</taxon>
        <taxon>Ambispora</taxon>
    </lineage>
</organism>
<proteinExistence type="predicted"/>
<dbReference type="EMBL" id="CAJVPL010009241">
    <property type="protein sequence ID" value="CAG8677289.1"/>
    <property type="molecule type" value="Genomic_DNA"/>
</dbReference>
<dbReference type="Proteomes" id="UP000789831">
    <property type="component" value="Unassembled WGS sequence"/>
</dbReference>
<reference evidence="2" key="1">
    <citation type="submission" date="2021-06" db="EMBL/GenBank/DDBJ databases">
        <authorList>
            <person name="Kallberg Y."/>
            <person name="Tangrot J."/>
            <person name="Rosling A."/>
        </authorList>
    </citation>
    <scope>NUCLEOTIDE SEQUENCE</scope>
    <source>
        <strain evidence="2">MT106</strain>
    </source>
</reference>
<evidence type="ECO:0000313" key="2">
    <source>
        <dbReference type="EMBL" id="CAG8677289.1"/>
    </source>
</evidence>
<name>A0A9N9EJZ0_9GLOM</name>
<gene>
    <name evidence="2" type="ORF">AGERDE_LOCUS12513</name>
</gene>
<feature type="non-terminal residue" evidence="2">
    <location>
        <position position="1"/>
    </location>
</feature>
<comment type="caution">
    <text evidence="2">The sequence shown here is derived from an EMBL/GenBank/DDBJ whole genome shotgun (WGS) entry which is preliminary data.</text>
</comment>
<feature type="coiled-coil region" evidence="1">
    <location>
        <begin position="2"/>
        <end position="61"/>
    </location>
</feature>
<keyword evidence="1" id="KW-0175">Coiled coil</keyword>
<dbReference type="AlphaFoldDB" id="A0A9N9EJZ0"/>
<evidence type="ECO:0000256" key="1">
    <source>
        <dbReference type="SAM" id="Coils"/>
    </source>
</evidence>
<keyword evidence="3" id="KW-1185">Reference proteome</keyword>
<protein>
    <submittedName>
        <fullName evidence="2">5489_t:CDS:1</fullName>
    </submittedName>
</protein>
<accession>A0A9N9EJZ0</accession>
<sequence length="61" mass="7212">EIIELREKYAKVEAEKTELKVKNTELLKQIMKKNSKRKADHTKLKEDITNLKTKNTELEAE</sequence>
<evidence type="ECO:0000313" key="3">
    <source>
        <dbReference type="Proteomes" id="UP000789831"/>
    </source>
</evidence>